<feature type="domain" description="Trichome birefringence-like N-terminal" evidence="12">
    <location>
        <begin position="84"/>
        <end position="136"/>
    </location>
</feature>
<keyword evidence="10" id="KW-0325">Glycoprotein</keyword>
<dbReference type="Proteomes" id="UP001231189">
    <property type="component" value="Unassembled WGS sequence"/>
</dbReference>
<evidence type="ECO:0000313" key="14">
    <source>
        <dbReference type="Proteomes" id="UP001231189"/>
    </source>
</evidence>
<dbReference type="GO" id="GO:0000139">
    <property type="term" value="C:Golgi membrane"/>
    <property type="evidence" value="ECO:0007669"/>
    <property type="project" value="UniProtKB-SubCell"/>
</dbReference>
<comment type="similarity">
    <text evidence="2">Belongs to the PC-esterase family. TBL subfamily.</text>
</comment>
<dbReference type="EMBL" id="JAUUTY010000002">
    <property type="protein sequence ID" value="KAK1684064.1"/>
    <property type="molecule type" value="Genomic_DNA"/>
</dbReference>
<gene>
    <name evidence="13" type="ORF">QYE76_044912</name>
</gene>
<dbReference type="InterPro" id="IPR029962">
    <property type="entry name" value="TBL"/>
</dbReference>
<proteinExistence type="inferred from homology"/>
<keyword evidence="14" id="KW-1185">Reference proteome</keyword>
<evidence type="ECO:0000256" key="1">
    <source>
        <dbReference type="ARBA" id="ARBA00004323"/>
    </source>
</evidence>
<comment type="caution">
    <text evidence="13">The sequence shown here is derived from an EMBL/GenBank/DDBJ whole genome shotgun (WGS) entry which is preliminary data.</text>
</comment>
<dbReference type="GO" id="GO:1990538">
    <property type="term" value="F:xylan O-acetyltransferase activity"/>
    <property type="evidence" value="ECO:0007669"/>
    <property type="project" value="UniProtKB-ARBA"/>
</dbReference>
<dbReference type="InterPro" id="IPR025846">
    <property type="entry name" value="TBL_N"/>
</dbReference>
<dbReference type="PANTHER" id="PTHR32285:SF172">
    <property type="entry name" value="TRICHOME BIREFRINGENCE-LIKE N-TERMINAL DOMAIN-CONTAINING PROTEIN"/>
    <property type="match status" value="1"/>
</dbReference>
<keyword evidence="6" id="KW-1133">Transmembrane helix</keyword>
<dbReference type="Pfam" id="PF13839">
    <property type="entry name" value="PC-Esterase"/>
    <property type="match status" value="1"/>
</dbReference>
<organism evidence="13 14">
    <name type="scientific">Lolium multiflorum</name>
    <name type="common">Italian ryegrass</name>
    <name type="synonym">Lolium perenne subsp. multiflorum</name>
    <dbReference type="NCBI Taxonomy" id="4521"/>
    <lineage>
        <taxon>Eukaryota</taxon>
        <taxon>Viridiplantae</taxon>
        <taxon>Streptophyta</taxon>
        <taxon>Embryophyta</taxon>
        <taxon>Tracheophyta</taxon>
        <taxon>Spermatophyta</taxon>
        <taxon>Magnoliopsida</taxon>
        <taxon>Liliopsida</taxon>
        <taxon>Poales</taxon>
        <taxon>Poaceae</taxon>
        <taxon>BOP clade</taxon>
        <taxon>Pooideae</taxon>
        <taxon>Poodae</taxon>
        <taxon>Poeae</taxon>
        <taxon>Poeae Chloroplast Group 2 (Poeae type)</taxon>
        <taxon>Loliodinae</taxon>
        <taxon>Loliinae</taxon>
        <taxon>Lolium</taxon>
    </lineage>
</organism>
<name>A0AAD8WXI4_LOLMU</name>
<evidence type="ECO:0000256" key="9">
    <source>
        <dbReference type="ARBA" id="ARBA00023157"/>
    </source>
</evidence>
<evidence type="ECO:0000256" key="10">
    <source>
        <dbReference type="ARBA" id="ARBA00023180"/>
    </source>
</evidence>
<keyword evidence="5" id="KW-0735">Signal-anchor</keyword>
<evidence type="ECO:0000259" key="11">
    <source>
        <dbReference type="Pfam" id="PF13839"/>
    </source>
</evidence>
<keyword evidence="7" id="KW-0333">Golgi apparatus</keyword>
<protein>
    <recommendedName>
        <fullName evidence="15">Trichome birefringence-like N-terminal domain-containing protein</fullName>
    </recommendedName>
</protein>
<evidence type="ECO:0000256" key="2">
    <source>
        <dbReference type="ARBA" id="ARBA00007727"/>
    </source>
</evidence>
<dbReference type="AlphaFoldDB" id="A0AAD8WXI4"/>
<evidence type="ECO:0000256" key="4">
    <source>
        <dbReference type="ARBA" id="ARBA00022692"/>
    </source>
</evidence>
<evidence type="ECO:0000256" key="5">
    <source>
        <dbReference type="ARBA" id="ARBA00022968"/>
    </source>
</evidence>
<reference evidence="13" key="1">
    <citation type="submission" date="2023-07" db="EMBL/GenBank/DDBJ databases">
        <title>A chromosome-level genome assembly of Lolium multiflorum.</title>
        <authorList>
            <person name="Chen Y."/>
            <person name="Copetti D."/>
            <person name="Kolliker R."/>
            <person name="Studer B."/>
        </authorList>
    </citation>
    <scope>NUCLEOTIDE SEQUENCE</scope>
    <source>
        <strain evidence="13">02402/16</strain>
        <tissue evidence="13">Leaf</tissue>
    </source>
</reference>
<dbReference type="PANTHER" id="PTHR32285">
    <property type="entry name" value="PROTEIN TRICHOME BIREFRINGENCE-LIKE 9-RELATED"/>
    <property type="match status" value="1"/>
</dbReference>
<comment type="subcellular location">
    <subcellularLocation>
        <location evidence="1">Golgi apparatus membrane</location>
        <topology evidence="1">Single-pass type II membrane protein</topology>
    </subcellularLocation>
</comment>
<feature type="domain" description="Trichome birefringence-like C-terminal" evidence="11">
    <location>
        <begin position="137"/>
        <end position="435"/>
    </location>
</feature>
<dbReference type="Pfam" id="PF14416">
    <property type="entry name" value="PMR5N"/>
    <property type="match status" value="1"/>
</dbReference>
<accession>A0AAD8WXI4</accession>
<sequence>MLELSVKRVARLAMAITGRLEKAGMVLLLTVMAASAVAAVLLLLACPASPRCSVAFGSALSAPKKLWGFGFSVAPESSALDSGECDIFDGEWVWDDSYPLYESRDCPFVDTAFRCSENGRQDTSYAKWRWQPSHCDLPRFDAKSMLERLRNKRVVFAGDSIGRNQWESLLCMLATGVSNKSSIYEINGNPITKHKGFLIFKFTDYNCTVEYYRSPFLVPQGHAPAGTPIILNSTIRVDVMDWMSEYNRGKWSDADLLIFNSGHWWLYGKTIGSGNYFQEGDEVKMNMTVSDAYIRSIQTLSDWLHREINTSKTHAIFRTYSPTHFSGGDWSTGGTCQLDNLPNMTPFKSLEQWADMLKPVNDVLGSNFRPKLSGLEILNVTRMTAQRRDGHPSLFISPSDSSQNLSRTPIKTEVEDCSHWCLPGVPDTWNELLYALLMKPQIT</sequence>
<evidence type="ECO:0000313" key="13">
    <source>
        <dbReference type="EMBL" id="KAK1684064.1"/>
    </source>
</evidence>
<evidence type="ECO:0000256" key="6">
    <source>
        <dbReference type="ARBA" id="ARBA00022989"/>
    </source>
</evidence>
<evidence type="ECO:0008006" key="15">
    <source>
        <dbReference type="Google" id="ProtNLM"/>
    </source>
</evidence>
<evidence type="ECO:0000256" key="3">
    <source>
        <dbReference type="ARBA" id="ARBA00022679"/>
    </source>
</evidence>
<keyword evidence="8" id="KW-0472">Membrane</keyword>
<evidence type="ECO:0000256" key="8">
    <source>
        <dbReference type="ARBA" id="ARBA00023136"/>
    </source>
</evidence>
<dbReference type="InterPro" id="IPR026057">
    <property type="entry name" value="TBL_C"/>
</dbReference>
<evidence type="ECO:0000259" key="12">
    <source>
        <dbReference type="Pfam" id="PF14416"/>
    </source>
</evidence>
<keyword evidence="9" id="KW-1015">Disulfide bond</keyword>
<keyword evidence="3" id="KW-0808">Transferase</keyword>
<evidence type="ECO:0000256" key="7">
    <source>
        <dbReference type="ARBA" id="ARBA00023034"/>
    </source>
</evidence>
<keyword evidence="4" id="KW-0812">Transmembrane</keyword>